<evidence type="ECO:0000256" key="20">
    <source>
        <dbReference type="SAM" id="Phobius"/>
    </source>
</evidence>
<dbReference type="PROSITE" id="PS50011">
    <property type="entry name" value="PROTEIN_KINASE_DOM"/>
    <property type="match status" value="1"/>
</dbReference>
<comment type="subcellular location">
    <subcellularLocation>
        <location evidence="1">Membrane</location>
        <topology evidence="1">Single-pass membrane protein</topology>
    </subcellularLocation>
</comment>
<evidence type="ECO:0000256" key="19">
    <source>
        <dbReference type="SAM" id="MobiDB-lite"/>
    </source>
</evidence>
<evidence type="ECO:0000256" key="4">
    <source>
        <dbReference type="ARBA" id="ARBA00022679"/>
    </source>
</evidence>
<reference evidence="24" key="1">
    <citation type="journal article" date="2023" name="bioRxiv">
        <title>Improved chromosome-level genome assembly for marigold (Tagetes erecta).</title>
        <authorList>
            <person name="Jiang F."/>
            <person name="Yuan L."/>
            <person name="Wang S."/>
            <person name="Wang H."/>
            <person name="Xu D."/>
            <person name="Wang A."/>
            <person name="Fan W."/>
        </authorList>
    </citation>
    <scope>NUCLEOTIDE SEQUENCE</scope>
    <source>
        <strain evidence="24">WSJ</strain>
        <tissue evidence="24">Leaf</tissue>
    </source>
</reference>
<feature type="compositionally biased region" description="Polar residues" evidence="19">
    <location>
        <begin position="868"/>
        <end position="878"/>
    </location>
</feature>
<dbReference type="InterPro" id="IPR008271">
    <property type="entry name" value="Ser/Thr_kinase_AS"/>
</dbReference>
<dbReference type="EMBL" id="JAUHHV010000005">
    <property type="protein sequence ID" value="KAK1425770.1"/>
    <property type="molecule type" value="Genomic_DNA"/>
</dbReference>
<dbReference type="PANTHER" id="PTHR47976">
    <property type="entry name" value="G-TYPE LECTIN S-RECEPTOR-LIKE SERINE/THREONINE-PROTEIN KINASE SD2-5"/>
    <property type="match status" value="1"/>
</dbReference>
<evidence type="ECO:0000256" key="18">
    <source>
        <dbReference type="PROSITE-ProRule" id="PRU10141"/>
    </source>
</evidence>
<dbReference type="InterPro" id="IPR001480">
    <property type="entry name" value="Bulb-type_lectin_dom"/>
</dbReference>
<dbReference type="Gene3D" id="3.30.200.20">
    <property type="entry name" value="Phosphorylase Kinase, domain 1"/>
    <property type="match status" value="1"/>
</dbReference>
<dbReference type="InterPro" id="IPR011009">
    <property type="entry name" value="Kinase-like_dom_sf"/>
</dbReference>
<comment type="catalytic activity">
    <reaction evidence="16 17">
        <text>L-seryl-[protein] + ATP = O-phospho-L-seryl-[protein] + ADP + H(+)</text>
        <dbReference type="Rhea" id="RHEA:17989"/>
        <dbReference type="Rhea" id="RHEA-COMP:9863"/>
        <dbReference type="Rhea" id="RHEA-COMP:11604"/>
        <dbReference type="ChEBI" id="CHEBI:15378"/>
        <dbReference type="ChEBI" id="CHEBI:29999"/>
        <dbReference type="ChEBI" id="CHEBI:30616"/>
        <dbReference type="ChEBI" id="CHEBI:83421"/>
        <dbReference type="ChEBI" id="CHEBI:456216"/>
        <dbReference type="EC" id="2.7.11.1"/>
    </reaction>
</comment>
<dbReference type="InterPro" id="IPR024171">
    <property type="entry name" value="SRK-like_kinase"/>
</dbReference>
<dbReference type="SMART" id="SM00220">
    <property type="entry name" value="S_TKc"/>
    <property type="match status" value="1"/>
</dbReference>
<evidence type="ECO:0000256" key="5">
    <source>
        <dbReference type="ARBA" id="ARBA00022692"/>
    </source>
</evidence>
<dbReference type="Proteomes" id="UP001229421">
    <property type="component" value="Unassembled WGS sequence"/>
</dbReference>
<dbReference type="SMART" id="SM00108">
    <property type="entry name" value="B_lectin"/>
    <property type="match status" value="1"/>
</dbReference>
<dbReference type="InterPro" id="IPR000719">
    <property type="entry name" value="Prot_kinase_dom"/>
</dbReference>
<evidence type="ECO:0000256" key="11">
    <source>
        <dbReference type="ARBA" id="ARBA00023136"/>
    </source>
</evidence>
<evidence type="ECO:0000313" key="25">
    <source>
        <dbReference type="Proteomes" id="UP001229421"/>
    </source>
</evidence>
<evidence type="ECO:0000256" key="15">
    <source>
        <dbReference type="ARBA" id="ARBA00047899"/>
    </source>
</evidence>
<feature type="signal peptide" evidence="21">
    <location>
        <begin position="1"/>
        <end position="22"/>
    </location>
</feature>
<keyword evidence="9 17" id="KW-0067">ATP-binding</keyword>
<keyword evidence="13" id="KW-0675">Receptor</keyword>
<dbReference type="SUPFAM" id="SSF51110">
    <property type="entry name" value="alpha-D-mannose-specific plant lectins"/>
    <property type="match status" value="1"/>
</dbReference>
<dbReference type="GO" id="GO:0016020">
    <property type="term" value="C:membrane"/>
    <property type="evidence" value="ECO:0007669"/>
    <property type="project" value="UniProtKB-SubCell"/>
</dbReference>
<dbReference type="Pfam" id="PF00069">
    <property type="entry name" value="Pkinase"/>
    <property type="match status" value="1"/>
</dbReference>
<evidence type="ECO:0000256" key="6">
    <source>
        <dbReference type="ARBA" id="ARBA00022729"/>
    </source>
</evidence>
<keyword evidence="4 17" id="KW-0808">Transferase</keyword>
<dbReference type="GO" id="GO:0004674">
    <property type="term" value="F:protein serine/threonine kinase activity"/>
    <property type="evidence" value="ECO:0007669"/>
    <property type="project" value="UniProtKB-KW"/>
</dbReference>
<dbReference type="Pfam" id="PF01453">
    <property type="entry name" value="B_lectin"/>
    <property type="match status" value="1"/>
</dbReference>
<keyword evidence="2 17" id="KW-0723">Serine/threonine-protein kinase</keyword>
<keyword evidence="7 17" id="KW-0547">Nucleotide-binding</keyword>
<evidence type="ECO:0000256" key="8">
    <source>
        <dbReference type="ARBA" id="ARBA00022777"/>
    </source>
</evidence>
<dbReference type="Gene3D" id="2.90.10.30">
    <property type="match status" value="1"/>
</dbReference>
<feature type="domain" description="Protein kinase" evidence="22">
    <location>
        <begin position="512"/>
        <end position="810"/>
    </location>
</feature>
<dbReference type="FunFam" id="3.30.200.20:FF:000178">
    <property type="entry name" value="serine/threonine-protein kinase PBS1-like"/>
    <property type="match status" value="1"/>
</dbReference>
<dbReference type="PROSITE" id="PS00107">
    <property type="entry name" value="PROTEIN_KINASE_ATP"/>
    <property type="match status" value="1"/>
</dbReference>
<dbReference type="FunFam" id="1.10.510.10:FF:000589">
    <property type="entry name" value="Serine/threonine-protein kinase"/>
    <property type="match status" value="1"/>
</dbReference>
<keyword evidence="10 20" id="KW-1133">Transmembrane helix</keyword>
<keyword evidence="12" id="KW-1015">Disulfide bond</keyword>
<evidence type="ECO:0000313" key="24">
    <source>
        <dbReference type="EMBL" id="KAK1425770.1"/>
    </source>
</evidence>
<evidence type="ECO:0000259" key="23">
    <source>
        <dbReference type="PROSITE" id="PS50927"/>
    </source>
</evidence>
<dbReference type="PIRSF" id="PIRSF000641">
    <property type="entry name" value="SRK"/>
    <property type="match status" value="1"/>
</dbReference>
<keyword evidence="14" id="KW-0325">Glycoprotein</keyword>
<evidence type="ECO:0000256" key="21">
    <source>
        <dbReference type="SAM" id="SignalP"/>
    </source>
</evidence>
<keyword evidence="8 17" id="KW-0418">Kinase</keyword>
<evidence type="ECO:0000256" key="2">
    <source>
        <dbReference type="ARBA" id="ARBA00022527"/>
    </source>
</evidence>
<dbReference type="Gene3D" id="1.10.510.10">
    <property type="entry name" value="Transferase(Phosphotransferase) domain 1"/>
    <property type="match status" value="1"/>
</dbReference>
<gene>
    <name evidence="24" type="ORF">QVD17_21128</name>
</gene>
<name>A0AAD8KU21_TARER</name>
<dbReference type="EC" id="2.7.11.1" evidence="17"/>
<feature type="transmembrane region" description="Helical" evidence="20">
    <location>
        <begin position="443"/>
        <end position="468"/>
    </location>
</feature>
<keyword evidence="25" id="KW-1185">Reference proteome</keyword>
<feature type="binding site" evidence="18">
    <location>
        <position position="541"/>
    </location>
    <ligand>
        <name>ATP</name>
        <dbReference type="ChEBI" id="CHEBI:30616"/>
    </ligand>
</feature>
<feature type="region of interest" description="Disordered" evidence="19">
    <location>
        <begin position="857"/>
        <end position="878"/>
    </location>
</feature>
<dbReference type="AlphaFoldDB" id="A0AAD8KU21"/>
<evidence type="ECO:0000256" key="9">
    <source>
        <dbReference type="ARBA" id="ARBA00022840"/>
    </source>
</evidence>
<dbReference type="InterPro" id="IPR017441">
    <property type="entry name" value="Protein_kinase_ATP_BS"/>
</dbReference>
<dbReference type="InterPro" id="IPR036426">
    <property type="entry name" value="Bulb-type_lectin_dom_sf"/>
</dbReference>
<sequence>MTTTTTTATVFLLLTIIATTNSATIYTGSITPNYTTTHFLLIDNSGDFLRSTNRNYTAAILNPQPESPSFYLLVYHSASHVVVWAANRNNPISNSGRVHVSFTGITINDDSGEQIWSTPEFNSTVASLQLLDTGNLILMDPFNNTLWQSFDHPMDTIVPGQKLPVGKTLTAVKSLADFSNGDYAFTVTSNDGMLQWKTLTYYRLLMDPKSVKNSNRPVDYMTVNGSGFYLGSESDVAIKVMIATADSDYKILKVTNDGHLVVMRYNNDWETDFSTPTDDCRPTFRCSKLGLCSGNGCSCPPGFRTDPVTKSGCVLLDTSLTLPAESCNENEHEMNRKTNSSEDFVYVHLGTGMKYFPIEFTDPVESGISLSKCEAACSSNCSCLGLFYGNYSGSCHLIQNSLGSIVLSSNNKTDDKQGLIKTIRLSTSSTSQNHNTSGSHSGFPIIGIILLPMITGVLIILIFAMWMIRRKNMNKAKRKYTKSSDNSDDLELFSIAGLPVRFDHEELVEATMNFSTPIGSGGFGTVYKGVLRDKTVVAVKKITALGAQGKKEFGTEIAIIGNIHHVNLVKLKGFCAHARERFLVYEYMNRGSLDRTLFRPGPLMEWQERYEIALGTARGLAYLHSGCEHKIIHCDVKPENILLSDNMQVKISDFGLSKLLSPEQSGLFTTMRGTRGYLAPEWLTNTAISDKTDVYSYGMVLLELIQGRKNCVQVPSHDSGNPSTSTEGQSSVSSGSQNRTPRARALYFPLQALEMHEAGRYLDLVEPRLASRVTNDEAQKLVKVALCCLHEDPSLRPTMANVVSMLEGTLPVGEPRVESLNFLRFYGRRFTEPSTVVTGAEIEVPSGFMLAAVVDSSSPSASPNSFSYMTSQVLSGPR</sequence>
<keyword evidence="3" id="KW-0245">EGF-like domain</keyword>
<dbReference type="CDD" id="cd14066">
    <property type="entry name" value="STKc_IRAK"/>
    <property type="match status" value="1"/>
</dbReference>
<evidence type="ECO:0000256" key="16">
    <source>
        <dbReference type="ARBA" id="ARBA00048679"/>
    </source>
</evidence>
<feature type="compositionally biased region" description="Low complexity" evidence="19">
    <location>
        <begin position="857"/>
        <end position="867"/>
    </location>
</feature>
<evidence type="ECO:0000256" key="1">
    <source>
        <dbReference type="ARBA" id="ARBA00004167"/>
    </source>
</evidence>
<dbReference type="PANTHER" id="PTHR47976:SF60">
    <property type="entry name" value="RECEPTOR-LIKE SERINE_THREONINE-PROTEIN KINASE"/>
    <property type="match status" value="1"/>
</dbReference>
<evidence type="ECO:0000256" key="17">
    <source>
        <dbReference type="PIRNR" id="PIRNR000641"/>
    </source>
</evidence>
<dbReference type="SUPFAM" id="SSF56112">
    <property type="entry name" value="Protein kinase-like (PK-like)"/>
    <property type="match status" value="1"/>
</dbReference>
<evidence type="ECO:0000256" key="3">
    <source>
        <dbReference type="ARBA" id="ARBA00022536"/>
    </source>
</evidence>
<proteinExistence type="inferred from homology"/>
<evidence type="ECO:0000259" key="22">
    <source>
        <dbReference type="PROSITE" id="PS50011"/>
    </source>
</evidence>
<keyword evidence="5 20" id="KW-0812">Transmembrane</keyword>
<comment type="caution">
    <text evidence="24">The sequence shown here is derived from an EMBL/GenBank/DDBJ whole genome shotgun (WGS) entry which is preliminary data.</text>
</comment>
<accession>A0AAD8KU21</accession>
<feature type="compositionally biased region" description="Low complexity" evidence="19">
    <location>
        <begin position="723"/>
        <end position="737"/>
    </location>
</feature>
<evidence type="ECO:0000256" key="13">
    <source>
        <dbReference type="ARBA" id="ARBA00023170"/>
    </source>
</evidence>
<dbReference type="GO" id="GO:0005524">
    <property type="term" value="F:ATP binding"/>
    <property type="evidence" value="ECO:0007669"/>
    <property type="project" value="UniProtKB-UniRule"/>
</dbReference>
<comment type="similarity">
    <text evidence="17">Belongs to the protein kinase superfamily. Ser/Thr protein kinase family.</text>
</comment>
<feature type="region of interest" description="Disordered" evidence="19">
    <location>
        <begin position="713"/>
        <end position="740"/>
    </location>
</feature>
<keyword evidence="6 21" id="KW-0732">Signal</keyword>
<evidence type="ECO:0000256" key="14">
    <source>
        <dbReference type="ARBA" id="ARBA00023180"/>
    </source>
</evidence>
<evidence type="ECO:0000256" key="10">
    <source>
        <dbReference type="ARBA" id="ARBA00022989"/>
    </source>
</evidence>
<dbReference type="CDD" id="cd00028">
    <property type="entry name" value="B_lectin"/>
    <property type="match status" value="1"/>
</dbReference>
<evidence type="ECO:0000256" key="7">
    <source>
        <dbReference type="ARBA" id="ARBA00022741"/>
    </source>
</evidence>
<protein>
    <recommendedName>
        <fullName evidence="17">Receptor-like serine/threonine-protein kinase</fullName>
        <ecNumber evidence="17">2.7.11.1</ecNumber>
    </recommendedName>
</protein>
<feature type="chain" id="PRO_5042088672" description="Receptor-like serine/threonine-protein kinase" evidence="21">
    <location>
        <begin position="23"/>
        <end position="878"/>
    </location>
</feature>
<evidence type="ECO:0000256" key="12">
    <source>
        <dbReference type="ARBA" id="ARBA00023157"/>
    </source>
</evidence>
<comment type="catalytic activity">
    <reaction evidence="15 17">
        <text>L-threonyl-[protein] + ATP = O-phospho-L-threonyl-[protein] + ADP + H(+)</text>
        <dbReference type="Rhea" id="RHEA:46608"/>
        <dbReference type="Rhea" id="RHEA-COMP:11060"/>
        <dbReference type="Rhea" id="RHEA-COMP:11605"/>
        <dbReference type="ChEBI" id="CHEBI:15378"/>
        <dbReference type="ChEBI" id="CHEBI:30013"/>
        <dbReference type="ChEBI" id="CHEBI:30616"/>
        <dbReference type="ChEBI" id="CHEBI:61977"/>
        <dbReference type="ChEBI" id="CHEBI:456216"/>
        <dbReference type="EC" id="2.7.11.1"/>
    </reaction>
</comment>
<dbReference type="PROSITE" id="PS50927">
    <property type="entry name" value="BULB_LECTIN"/>
    <property type="match status" value="1"/>
</dbReference>
<feature type="domain" description="Bulb-type lectin" evidence="23">
    <location>
        <begin position="34"/>
        <end position="151"/>
    </location>
</feature>
<dbReference type="InterPro" id="IPR051343">
    <property type="entry name" value="G-type_lectin_kinases/EP1-like"/>
</dbReference>
<organism evidence="24 25">
    <name type="scientific">Tagetes erecta</name>
    <name type="common">African marigold</name>
    <dbReference type="NCBI Taxonomy" id="13708"/>
    <lineage>
        <taxon>Eukaryota</taxon>
        <taxon>Viridiplantae</taxon>
        <taxon>Streptophyta</taxon>
        <taxon>Embryophyta</taxon>
        <taxon>Tracheophyta</taxon>
        <taxon>Spermatophyta</taxon>
        <taxon>Magnoliopsida</taxon>
        <taxon>eudicotyledons</taxon>
        <taxon>Gunneridae</taxon>
        <taxon>Pentapetalae</taxon>
        <taxon>asterids</taxon>
        <taxon>campanulids</taxon>
        <taxon>Asterales</taxon>
        <taxon>Asteraceae</taxon>
        <taxon>Asteroideae</taxon>
        <taxon>Heliantheae alliance</taxon>
        <taxon>Tageteae</taxon>
        <taxon>Tagetes</taxon>
    </lineage>
</organism>
<dbReference type="PROSITE" id="PS00108">
    <property type="entry name" value="PROTEIN_KINASE_ST"/>
    <property type="match status" value="1"/>
</dbReference>
<keyword evidence="11 20" id="KW-0472">Membrane</keyword>